<evidence type="ECO:0000313" key="3">
    <source>
        <dbReference type="Proteomes" id="UP000557230"/>
    </source>
</evidence>
<sequence>PSEDLTLDPDTANQLLVLSGDLRSVRMGCRKQELPEHPKRFDTNSRVLASAGFTSGRHRWEVEVGAADGWAFGVARESVRRKGLSQFSPEEGIWALQRNGGRLWAVTTPQRTPLSPPGELRRVRVVLDVEGEEVSFYDVDSAQHLFTFHVAFREKVFPLFSVCSTLTYLKIC</sequence>
<dbReference type="SMART" id="SM00589">
    <property type="entry name" value="PRY"/>
    <property type="match status" value="1"/>
</dbReference>
<dbReference type="Gene3D" id="2.60.120.920">
    <property type="match status" value="1"/>
</dbReference>
<dbReference type="SUPFAM" id="SSF49899">
    <property type="entry name" value="Concanavalin A-like lectins/glucanases"/>
    <property type="match status" value="1"/>
</dbReference>
<dbReference type="PANTHER" id="PTHR24103">
    <property type="entry name" value="E3 UBIQUITIN-PROTEIN LIGASE TRIM"/>
    <property type="match status" value="1"/>
</dbReference>
<dbReference type="InterPro" id="IPR006574">
    <property type="entry name" value="PRY"/>
</dbReference>
<proteinExistence type="predicted"/>
<comment type="caution">
    <text evidence="2">The sequence shown here is derived from an EMBL/GenBank/DDBJ whole genome shotgun (WGS) entry which is preliminary data.</text>
</comment>
<reference evidence="2 3" key="1">
    <citation type="submission" date="2019-09" db="EMBL/GenBank/DDBJ databases">
        <title>Bird 10,000 Genomes (B10K) Project - Family phase.</title>
        <authorList>
            <person name="Zhang G."/>
        </authorList>
    </citation>
    <scope>NUCLEOTIDE SEQUENCE [LARGE SCALE GENOMIC DNA]</scope>
    <source>
        <strain evidence="2">B10K-DU-001-78</strain>
        <tissue evidence="2">Muscle</tissue>
    </source>
</reference>
<organism evidence="2 3">
    <name type="scientific">Indicator maculatus</name>
    <name type="common">spotted honeyguide</name>
    <dbReference type="NCBI Taxonomy" id="545262"/>
    <lineage>
        <taxon>Eukaryota</taxon>
        <taxon>Metazoa</taxon>
        <taxon>Chordata</taxon>
        <taxon>Craniata</taxon>
        <taxon>Vertebrata</taxon>
        <taxon>Euteleostomi</taxon>
        <taxon>Archelosauria</taxon>
        <taxon>Archosauria</taxon>
        <taxon>Dinosauria</taxon>
        <taxon>Saurischia</taxon>
        <taxon>Theropoda</taxon>
        <taxon>Coelurosauria</taxon>
        <taxon>Aves</taxon>
        <taxon>Neognathae</taxon>
        <taxon>Neoaves</taxon>
        <taxon>Telluraves</taxon>
        <taxon>Coraciimorphae</taxon>
        <taxon>Piciformes</taxon>
        <taxon>Indicatoridae</taxon>
        <taxon>Indicator</taxon>
    </lineage>
</organism>
<keyword evidence="3" id="KW-1185">Reference proteome</keyword>
<feature type="domain" description="B30.2/SPRY" evidence="1">
    <location>
        <begin position="1"/>
        <end position="172"/>
    </location>
</feature>
<keyword evidence="2" id="KW-0436">Ligase</keyword>
<dbReference type="PRINTS" id="PR01407">
    <property type="entry name" value="BUTYPHLNCDUF"/>
</dbReference>
<dbReference type="Pfam" id="PF00622">
    <property type="entry name" value="SPRY"/>
    <property type="match status" value="1"/>
</dbReference>
<evidence type="ECO:0000259" key="1">
    <source>
        <dbReference type="PROSITE" id="PS50188"/>
    </source>
</evidence>
<dbReference type="PROSITE" id="PS50188">
    <property type="entry name" value="B302_SPRY"/>
    <property type="match status" value="1"/>
</dbReference>
<feature type="non-terminal residue" evidence="2">
    <location>
        <position position="172"/>
    </location>
</feature>
<dbReference type="OrthoDB" id="654191at2759"/>
<dbReference type="Pfam" id="PF13765">
    <property type="entry name" value="PRY"/>
    <property type="match status" value="1"/>
</dbReference>
<dbReference type="AlphaFoldDB" id="A0A7L1FZT1"/>
<dbReference type="GO" id="GO:0016874">
    <property type="term" value="F:ligase activity"/>
    <property type="evidence" value="ECO:0007669"/>
    <property type="project" value="UniProtKB-KW"/>
</dbReference>
<accession>A0A7L1FZT1</accession>
<dbReference type="InterPro" id="IPR013320">
    <property type="entry name" value="ConA-like_dom_sf"/>
</dbReference>
<dbReference type="FunFam" id="2.60.120.920:FF:000004">
    <property type="entry name" value="Butyrophilin subfamily 1 member A1"/>
    <property type="match status" value="1"/>
</dbReference>
<name>A0A7L1FZT1_9PICI</name>
<protein>
    <submittedName>
        <fullName evidence="2">TRIM7 ligase</fullName>
    </submittedName>
</protein>
<dbReference type="InterPro" id="IPR003877">
    <property type="entry name" value="SPRY_dom"/>
</dbReference>
<evidence type="ECO:0000313" key="2">
    <source>
        <dbReference type="EMBL" id="NXN07030.1"/>
    </source>
</evidence>
<dbReference type="Proteomes" id="UP000557230">
    <property type="component" value="Unassembled WGS sequence"/>
</dbReference>
<gene>
    <name evidence="2" type="primary">Trim7_0</name>
    <name evidence="2" type="ORF">INDMAC_R06996</name>
</gene>
<dbReference type="InterPro" id="IPR043136">
    <property type="entry name" value="B30.2/SPRY_sf"/>
</dbReference>
<dbReference type="InterPro" id="IPR050143">
    <property type="entry name" value="TRIM/RBCC"/>
</dbReference>
<feature type="non-terminal residue" evidence="2">
    <location>
        <position position="1"/>
    </location>
</feature>
<dbReference type="SMART" id="SM00449">
    <property type="entry name" value="SPRY"/>
    <property type="match status" value="1"/>
</dbReference>
<dbReference type="InterPro" id="IPR003879">
    <property type="entry name" value="Butyrophylin_SPRY"/>
</dbReference>
<dbReference type="InterPro" id="IPR001870">
    <property type="entry name" value="B30.2/SPRY"/>
</dbReference>
<dbReference type="EMBL" id="VXBD01000692">
    <property type="protein sequence ID" value="NXN07030.1"/>
    <property type="molecule type" value="Genomic_DNA"/>
</dbReference>